<gene>
    <name evidence="1" type="ORF">BE04_50215</name>
    <name evidence="2" type="ORF">BE21_32380</name>
</gene>
<proteinExistence type="predicted"/>
<reference evidence="3 4" key="1">
    <citation type="submission" date="2014-02" db="EMBL/GenBank/DDBJ databases">
        <title>The small core and large imbalanced accessory genome model reveals a collaborative survival strategy of Sorangium cellulosum strains in nature.</title>
        <authorList>
            <person name="Han K."/>
            <person name="Peng R."/>
            <person name="Blom J."/>
            <person name="Li Y.-Z."/>
        </authorList>
    </citation>
    <scope>NUCLEOTIDE SEQUENCE [LARGE SCALE GENOMIC DNA]</scope>
    <source>
        <strain evidence="2 3">So0007-03</strain>
        <strain evidence="1 4">So0157-18</strain>
    </source>
</reference>
<evidence type="ECO:0000313" key="1">
    <source>
        <dbReference type="EMBL" id="KYF60375.1"/>
    </source>
</evidence>
<evidence type="ECO:0008006" key="5">
    <source>
        <dbReference type="Google" id="ProtNLM"/>
    </source>
</evidence>
<dbReference type="AlphaFoldDB" id="A0A150TQ83"/>
<evidence type="ECO:0000313" key="4">
    <source>
        <dbReference type="Proteomes" id="UP000075604"/>
    </source>
</evidence>
<evidence type="ECO:0000313" key="2">
    <source>
        <dbReference type="EMBL" id="KYG06861.1"/>
    </source>
</evidence>
<sequence>MKHTVHHDLNDEEAKNAVLRAMERYRERYAEYAPSMLWSDEWSADLGLCFKGFQVAGRLELRPRTVDVEIDVPLALRMFKRMAIAAIDSEVRRYIDEAHRERSRRAHGAALGEAV</sequence>
<evidence type="ECO:0000313" key="3">
    <source>
        <dbReference type="Proteomes" id="UP000075502"/>
    </source>
</evidence>
<comment type="caution">
    <text evidence="2">The sequence shown here is derived from an EMBL/GenBank/DDBJ whole genome shotgun (WGS) entry which is preliminary data.</text>
</comment>
<name>A0A150TQ83_SORCE</name>
<protein>
    <recommendedName>
        <fullName evidence="5">Polyhydroxyalkanoic acid synthase</fullName>
    </recommendedName>
</protein>
<dbReference type="Proteomes" id="UP000075604">
    <property type="component" value="Unassembled WGS sequence"/>
</dbReference>
<accession>A0A150TQ83</accession>
<dbReference type="InterPro" id="IPR013433">
    <property type="entry name" value="PHA_gran_rgn"/>
</dbReference>
<dbReference type="EMBL" id="JEME01001542">
    <property type="protein sequence ID" value="KYG06861.1"/>
    <property type="molecule type" value="Genomic_DNA"/>
</dbReference>
<dbReference type="Pfam" id="PF09650">
    <property type="entry name" value="PHA_gran_rgn"/>
    <property type="match status" value="1"/>
</dbReference>
<dbReference type="EMBL" id="JELX01000948">
    <property type="protein sequence ID" value="KYF60375.1"/>
    <property type="molecule type" value="Genomic_DNA"/>
</dbReference>
<organism evidence="2 3">
    <name type="scientific">Sorangium cellulosum</name>
    <name type="common">Polyangium cellulosum</name>
    <dbReference type="NCBI Taxonomy" id="56"/>
    <lineage>
        <taxon>Bacteria</taxon>
        <taxon>Pseudomonadati</taxon>
        <taxon>Myxococcota</taxon>
        <taxon>Polyangia</taxon>
        <taxon>Polyangiales</taxon>
        <taxon>Polyangiaceae</taxon>
        <taxon>Sorangium</taxon>
    </lineage>
</organism>
<dbReference type="Proteomes" id="UP000075502">
    <property type="component" value="Unassembled WGS sequence"/>
</dbReference>